<dbReference type="SMART" id="SM00257">
    <property type="entry name" value="LysM"/>
    <property type="match status" value="1"/>
</dbReference>
<feature type="compositionally biased region" description="Low complexity" evidence="1">
    <location>
        <begin position="27"/>
        <end position="50"/>
    </location>
</feature>
<dbReference type="InterPro" id="IPR036779">
    <property type="entry name" value="LysM_dom_sf"/>
</dbReference>
<feature type="compositionally biased region" description="Polar residues" evidence="1">
    <location>
        <begin position="425"/>
        <end position="438"/>
    </location>
</feature>
<feature type="compositionally biased region" description="Basic and acidic residues" evidence="1">
    <location>
        <begin position="343"/>
        <end position="358"/>
    </location>
</feature>
<feature type="compositionally biased region" description="Polar residues" evidence="1">
    <location>
        <begin position="127"/>
        <end position="144"/>
    </location>
</feature>
<evidence type="ECO:0000259" key="2">
    <source>
        <dbReference type="PROSITE" id="PS51782"/>
    </source>
</evidence>
<dbReference type="Proteomes" id="UP000521872">
    <property type="component" value="Unassembled WGS sequence"/>
</dbReference>
<proteinExistence type="predicted"/>
<dbReference type="InterPro" id="IPR018392">
    <property type="entry name" value="LysM"/>
</dbReference>
<feature type="compositionally biased region" description="Polar residues" evidence="1">
    <location>
        <begin position="219"/>
        <end position="238"/>
    </location>
</feature>
<reference evidence="3 4" key="1">
    <citation type="submission" date="2019-12" db="EMBL/GenBank/DDBJ databases">
        <authorList>
            <person name="Floudas D."/>
            <person name="Bentzer J."/>
            <person name="Ahren D."/>
            <person name="Johansson T."/>
            <person name="Persson P."/>
            <person name="Tunlid A."/>
        </authorList>
    </citation>
    <scope>NUCLEOTIDE SEQUENCE [LARGE SCALE GENOMIC DNA]</scope>
    <source>
        <strain evidence="3 4">CBS 102.39</strain>
    </source>
</reference>
<feature type="compositionally biased region" description="Basic and acidic residues" evidence="1">
    <location>
        <begin position="479"/>
        <end position="494"/>
    </location>
</feature>
<gene>
    <name evidence="3" type="ORF">D9613_000313</name>
</gene>
<feature type="compositionally biased region" description="Low complexity" evidence="1">
    <location>
        <begin position="403"/>
        <end position="421"/>
    </location>
</feature>
<feature type="region of interest" description="Disordered" evidence="1">
    <location>
        <begin position="12"/>
        <end position="78"/>
    </location>
</feature>
<dbReference type="Pfam" id="PF01476">
    <property type="entry name" value="LysM"/>
    <property type="match status" value="1"/>
</dbReference>
<comment type="caution">
    <text evidence="3">The sequence shown here is derived from an EMBL/GenBank/DDBJ whole genome shotgun (WGS) entry which is preliminary data.</text>
</comment>
<accession>A0A8H4VV18</accession>
<dbReference type="AlphaFoldDB" id="A0A8H4VV18"/>
<dbReference type="CDD" id="cd00118">
    <property type="entry name" value="LysM"/>
    <property type="match status" value="1"/>
</dbReference>
<dbReference type="EMBL" id="JAACJL010000015">
    <property type="protein sequence ID" value="KAF4621375.1"/>
    <property type="molecule type" value="Genomic_DNA"/>
</dbReference>
<feature type="region of interest" description="Disordered" evidence="1">
    <location>
        <begin position="473"/>
        <end position="494"/>
    </location>
</feature>
<feature type="region of interest" description="Disordered" evidence="1">
    <location>
        <begin position="371"/>
        <end position="458"/>
    </location>
</feature>
<dbReference type="Gene3D" id="3.10.350.10">
    <property type="entry name" value="LysM domain"/>
    <property type="match status" value="1"/>
</dbReference>
<sequence length="494" mass="53925">MLYDDLDDLAFNPFADEESGNNEPERSGSSSTLVQASTSSAFFPNSSSRPTLRRRRSSLSSKRAGKGDGSSARHTRFHTEIEIPPYSAGLHPLKTALAGINGTDLEDLSGVTRPHLLRIVNDANLGEISSTETNPTAEQSPSSPDQEKEVIVHQVTSKDSLAGVALKYGISLPNLRRANKLWTSDSIHLRNVLYIPIEQASRAREYIPEPEPDLISFTPDAQITSSDPFNDLSSPISLTNSNSDTVPPSPSVPVRKIPIKQLSFFPPSSHKINQPASVDPERLSQQLTIHGNSRQSPGSSKYSPSHVNNSLSSILTALPINASTRDEIITRLSFDSVSSSFSDRSRTNSDEDKGHELAEVSRRKALHIHAEDLDEISLPTPKASQPPRTLPRRSEGEVGALPSLSRTPHSRSYSSTTSPPRFYVSQPNKTYVRTSQLEPSPAMQLPPRSSTASRFPTRILTSDAKVEALLNLGEGSNSHSDDFVVDRSRQNGLK</sequence>
<feature type="region of interest" description="Disordered" evidence="1">
    <location>
        <begin position="217"/>
        <end position="252"/>
    </location>
</feature>
<organism evidence="3 4">
    <name type="scientific">Agrocybe pediades</name>
    <dbReference type="NCBI Taxonomy" id="84607"/>
    <lineage>
        <taxon>Eukaryota</taxon>
        <taxon>Fungi</taxon>
        <taxon>Dikarya</taxon>
        <taxon>Basidiomycota</taxon>
        <taxon>Agaricomycotina</taxon>
        <taxon>Agaricomycetes</taxon>
        <taxon>Agaricomycetidae</taxon>
        <taxon>Agaricales</taxon>
        <taxon>Agaricineae</taxon>
        <taxon>Strophariaceae</taxon>
        <taxon>Agrocybe</taxon>
    </lineage>
</organism>
<evidence type="ECO:0000313" key="4">
    <source>
        <dbReference type="Proteomes" id="UP000521872"/>
    </source>
</evidence>
<name>A0A8H4VV18_9AGAR</name>
<feature type="domain" description="LysM" evidence="2">
    <location>
        <begin position="151"/>
        <end position="195"/>
    </location>
</feature>
<evidence type="ECO:0000313" key="3">
    <source>
        <dbReference type="EMBL" id="KAF4621375.1"/>
    </source>
</evidence>
<keyword evidence="4" id="KW-1185">Reference proteome</keyword>
<feature type="region of interest" description="Disordered" evidence="1">
    <location>
        <begin position="127"/>
        <end position="147"/>
    </location>
</feature>
<protein>
    <recommendedName>
        <fullName evidence="2">LysM domain-containing protein</fullName>
    </recommendedName>
</protein>
<dbReference type="SUPFAM" id="SSF54106">
    <property type="entry name" value="LysM domain"/>
    <property type="match status" value="1"/>
</dbReference>
<dbReference type="PROSITE" id="PS51782">
    <property type="entry name" value="LYSM"/>
    <property type="match status" value="1"/>
</dbReference>
<feature type="region of interest" description="Disordered" evidence="1">
    <location>
        <begin position="339"/>
        <end position="358"/>
    </location>
</feature>
<evidence type="ECO:0000256" key="1">
    <source>
        <dbReference type="SAM" id="MobiDB-lite"/>
    </source>
</evidence>